<sequence>MNTEALNLTIKKSSSQNEVGYKAPQQYFLANLPTPKKTKITGVQTSIGNQESSANHFFIDKNTNLPIPEEAQGKALFTTYTSDDGLALDQVHSSYKDRNGHLWFGTNGGGVSRFDGKKFTNYTNLHGLASNIVWSILEDRNGNIWFGTDGNGVSKYDGKVFTNYSTKEGLSGDVVFSIKEDRKGMLWFGTSGGITKYDGKRFSKYTVTEGLYNNTIKDILEDRKGDLWFATLGGGVSRYNGSSFTTYRLGNGLTSDTIRSIYEDVKGNIWFGTNSAGLCKYDGVRFVSYTIKDGLAGNKIMTVRGDSKGNIWIGTNGGGVSKFDGKKFINYTSRNGLESSRVPCITEDDRGNLWFGTFGGGVSKFGGNGFSNYTVKQGLPNNIIYGITEDRSGNLWLGSFGGGICKYDLKSFTGYSLAQGLSNYNIYCAAKDSKGNLWFGTFEGGVIQFDGQYFTQYTTANGLAGDIVFCIKEDSKGNLWFGTSTGGVSKFDGKSFVNYTQEQGLPVNGVFCITEDSSGDLWFGTYGGGISKFDGKSFINFNTQQGLADNTVWTITEDNKKNLWFGTQQGLNMMTKEMVNTFHFLSSKDTVLTKPIFQTYTIRNGLPDNFVTQIVEGNDHILYVGTNLGMFELIADSSADQTQPSWHVGKVFNTITGYPIKDVNAGQGAMYLDSKGIIWIATGSEKTGLVRFDPTAIRNTSSKPPVLVIQKLKINNENPIWNDLDSLGVDHDKAVVIEEMNAFGRQLNDDERVQQKNKFKKIKFSGINSWYPIPQDLVLPYERNSIGFEFNAIETDKNYLVKYQYKLEGYDKDWSPWTNTTTASFGNIDEGSYTFMLKAQNDQGLVSEPLMYTFKVLPPWWRTWWMYVFYVVAVFAGITFVFRWNTRRILQQKKTLEQKVVLATQQIRQEKENVEIQKQIAEDTLKQLKDTQTQLIQSEKMASLGELTAGIAHEIQNPLNFVNNFSEVSAELLEEMKQEIDKGNLDDVKDIAGDIQQNLQKIHYHGKRAGDIVKGMLQHSRSSSGQKEPIAINNLCDEYCRLAYHGLKAKDKTFNAGFETKFDESIGVIQVMPQEIGRVILNLINNALYAVNERKRSGEKDYEPMVFIETKKHENEISITVADNGMGVPEHIKSKIFQPFFTTKPTGEGTGLGLSLSYDIITKGHGGRLTLESESGKGTKFIIHLPV</sequence>
<dbReference type="PRINTS" id="PR00344">
    <property type="entry name" value="BCTRLSENSOR"/>
</dbReference>
<gene>
    <name evidence="7" type="ORF">KACHI17_25500</name>
</gene>
<feature type="domain" description="Histidine kinase" evidence="6">
    <location>
        <begin position="950"/>
        <end position="1187"/>
    </location>
</feature>
<dbReference type="SUPFAM" id="SSF55874">
    <property type="entry name" value="ATPase domain of HSP90 chaperone/DNA topoisomerase II/histidine kinase"/>
    <property type="match status" value="1"/>
</dbReference>
<feature type="coiled-coil region" evidence="4">
    <location>
        <begin position="893"/>
        <end position="931"/>
    </location>
</feature>
<keyword evidence="4" id="KW-0175">Coiled coil</keyword>
<evidence type="ECO:0000256" key="3">
    <source>
        <dbReference type="ARBA" id="ARBA00022553"/>
    </source>
</evidence>
<dbReference type="PROSITE" id="PS50109">
    <property type="entry name" value="HIS_KIN"/>
    <property type="match status" value="1"/>
</dbReference>
<evidence type="ECO:0000256" key="2">
    <source>
        <dbReference type="ARBA" id="ARBA00012438"/>
    </source>
</evidence>
<dbReference type="Gene3D" id="2.130.10.10">
    <property type="entry name" value="YVTN repeat-like/Quinoprotein amine dehydrogenase"/>
    <property type="match status" value="6"/>
</dbReference>
<keyword evidence="3" id="KW-0597">Phosphoprotein</keyword>
<dbReference type="EC" id="2.7.13.3" evidence="2"/>
<dbReference type="SMART" id="SM00388">
    <property type="entry name" value="HisKA"/>
    <property type="match status" value="1"/>
</dbReference>
<keyword evidence="7" id="KW-0808">Transferase</keyword>
<evidence type="ECO:0000256" key="1">
    <source>
        <dbReference type="ARBA" id="ARBA00000085"/>
    </source>
</evidence>
<dbReference type="GO" id="GO:0000155">
    <property type="term" value="F:phosphorelay sensor kinase activity"/>
    <property type="evidence" value="ECO:0007669"/>
    <property type="project" value="InterPro"/>
</dbReference>
<keyword evidence="5" id="KW-0472">Membrane</keyword>
<keyword evidence="5" id="KW-0812">Transmembrane</keyword>
<dbReference type="InterPro" id="IPR003661">
    <property type="entry name" value="HisK_dim/P_dom"/>
</dbReference>
<dbReference type="Gene3D" id="3.30.565.10">
    <property type="entry name" value="Histidine kinase-like ATPase, C-terminal domain"/>
    <property type="match status" value="1"/>
</dbReference>
<accession>A0AAT9GMB8</accession>
<dbReference type="AlphaFoldDB" id="A0AAT9GMB8"/>
<dbReference type="Pfam" id="PF07495">
    <property type="entry name" value="Y_Y_Y"/>
    <property type="match status" value="1"/>
</dbReference>
<dbReference type="InterPro" id="IPR036890">
    <property type="entry name" value="HATPase_C_sf"/>
</dbReference>
<dbReference type="InterPro" id="IPR015943">
    <property type="entry name" value="WD40/YVTN_repeat-like_dom_sf"/>
</dbReference>
<feature type="transmembrane region" description="Helical" evidence="5">
    <location>
        <begin position="864"/>
        <end position="884"/>
    </location>
</feature>
<dbReference type="Pfam" id="PF02518">
    <property type="entry name" value="HATPase_c"/>
    <property type="match status" value="1"/>
</dbReference>
<dbReference type="InterPro" id="IPR036097">
    <property type="entry name" value="HisK_dim/P_sf"/>
</dbReference>
<evidence type="ECO:0000259" key="6">
    <source>
        <dbReference type="PROSITE" id="PS50109"/>
    </source>
</evidence>
<keyword evidence="5" id="KW-1133">Transmembrane helix</keyword>
<dbReference type="Pfam" id="PF07494">
    <property type="entry name" value="Reg_prop"/>
    <property type="match status" value="12"/>
</dbReference>
<organism evidence="7">
    <name type="scientific">Sediminibacterium sp. KACHI17</name>
    <dbReference type="NCBI Taxonomy" id="1751071"/>
    <lineage>
        <taxon>Bacteria</taxon>
        <taxon>Pseudomonadati</taxon>
        <taxon>Bacteroidota</taxon>
        <taxon>Chitinophagia</taxon>
        <taxon>Chitinophagales</taxon>
        <taxon>Chitinophagaceae</taxon>
        <taxon>Sediminibacterium</taxon>
    </lineage>
</organism>
<dbReference type="PANTHER" id="PTHR43547">
    <property type="entry name" value="TWO-COMPONENT HISTIDINE KINASE"/>
    <property type="match status" value="1"/>
</dbReference>
<protein>
    <recommendedName>
        <fullName evidence="2">histidine kinase</fullName>
        <ecNumber evidence="2">2.7.13.3</ecNumber>
    </recommendedName>
</protein>
<dbReference type="SUPFAM" id="SSF47384">
    <property type="entry name" value="Homodimeric domain of signal transducing histidine kinase"/>
    <property type="match status" value="1"/>
</dbReference>
<dbReference type="SMART" id="SM00387">
    <property type="entry name" value="HATPase_c"/>
    <property type="match status" value="1"/>
</dbReference>
<dbReference type="InterPro" id="IPR003594">
    <property type="entry name" value="HATPase_dom"/>
</dbReference>
<evidence type="ECO:0000256" key="5">
    <source>
        <dbReference type="SAM" id="Phobius"/>
    </source>
</evidence>
<proteinExistence type="predicted"/>
<dbReference type="InterPro" id="IPR013783">
    <property type="entry name" value="Ig-like_fold"/>
</dbReference>
<reference evidence="7" key="1">
    <citation type="submission" date="2024-02" db="EMBL/GenBank/DDBJ databases">
        <title>Sediminibacterium planktonica sp. nov. and Sediminibacterium longus sp. nov., isolated from surface lake and river water.</title>
        <authorList>
            <person name="Watanabe K."/>
            <person name="Takemine S."/>
            <person name="Ishii Y."/>
            <person name="Ogata Y."/>
            <person name="Shindo C."/>
            <person name="Suda W."/>
        </authorList>
    </citation>
    <scope>NUCLEOTIDE SEQUENCE</scope>
    <source>
        <strain evidence="7">KACHI17</strain>
    </source>
</reference>
<dbReference type="InterPro" id="IPR011110">
    <property type="entry name" value="Reg_prop"/>
</dbReference>
<evidence type="ECO:0000256" key="4">
    <source>
        <dbReference type="SAM" id="Coils"/>
    </source>
</evidence>
<dbReference type="PANTHER" id="PTHR43547:SF2">
    <property type="entry name" value="HYBRID SIGNAL TRANSDUCTION HISTIDINE KINASE C"/>
    <property type="match status" value="1"/>
</dbReference>
<dbReference type="SUPFAM" id="SSF63829">
    <property type="entry name" value="Calcium-dependent phosphotriesterase"/>
    <property type="match status" value="3"/>
</dbReference>
<comment type="catalytic activity">
    <reaction evidence="1">
        <text>ATP + protein L-histidine = ADP + protein N-phospho-L-histidine.</text>
        <dbReference type="EC" id="2.7.13.3"/>
    </reaction>
</comment>
<evidence type="ECO:0000313" key="7">
    <source>
        <dbReference type="EMBL" id="BFG71669.1"/>
    </source>
</evidence>
<dbReference type="Gene3D" id="1.10.287.130">
    <property type="match status" value="1"/>
</dbReference>
<name>A0AAT9GMB8_9BACT</name>
<dbReference type="InterPro" id="IPR011123">
    <property type="entry name" value="Y_Y_Y"/>
</dbReference>
<dbReference type="Gene3D" id="2.60.40.10">
    <property type="entry name" value="Immunoglobulins"/>
    <property type="match status" value="1"/>
</dbReference>
<dbReference type="CDD" id="cd00082">
    <property type="entry name" value="HisKA"/>
    <property type="match status" value="1"/>
</dbReference>
<keyword evidence="7" id="KW-0418">Kinase</keyword>
<dbReference type="InterPro" id="IPR005467">
    <property type="entry name" value="His_kinase_dom"/>
</dbReference>
<dbReference type="InterPro" id="IPR004358">
    <property type="entry name" value="Sig_transdc_His_kin-like_C"/>
</dbReference>
<dbReference type="EMBL" id="AP029612">
    <property type="protein sequence ID" value="BFG71669.1"/>
    <property type="molecule type" value="Genomic_DNA"/>
</dbReference>